<dbReference type="EMBL" id="JACIFF010000009">
    <property type="protein sequence ID" value="MBB4080605.1"/>
    <property type="molecule type" value="Genomic_DNA"/>
</dbReference>
<reference evidence="2 3" key="1">
    <citation type="submission" date="2020-08" db="EMBL/GenBank/DDBJ databases">
        <title>Genomic Encyclopedia of Type Strains, Phase IV (KMG-IV): sequencing the most valuable type-strain genomes for metagenomic binning, comparative biology and taxonomic classification.</title>
        <authorList>
            <person name="Goeker M."/>
        </authorList>
    </citation>
    <scope>NUCLEOTIDE SEQUENCE [LARGE SCALE GENOMIC DNA]</scope>
    <source>
        <strain evidence="2 3">DSM 105137</strain>
    </source>
</reference>
<name>A0A840EAM8_9BACT</name>
<dbReference type="AlphaFoldDB" id="A0A840EAM8"/>
<gene>
    <name evidence="2" type="ORF">GGR28_003240</name>
</gene>
<proteinExistence type="predicted"/>
<evidence type="ECO:0000313" key="3">
    <source>
        <dbReference type="Proteomes" id="UP000576209"/>
    </source>
</evidence>
<comment type="caution">
    <text evidence="2">The sequence shown here is derived from an EMBL/GenBank/DDBJ whole genome shotgun (WGS) entry which is preliminary data.</text>
</comment>
<accession>A0A840EAM8</accession>
<sequence>MKTSARFLIQIAMFASLTASAQNETTDFSDQAEPNDKTRQAMFNLQNPSAALTAGGAFYVSNPDLAYEIDAERAYLDSEFTLFYVRLKSGEDYQMPGRIRLVDQKVEVKVEGEVYELDSRAVQTVQDNNGRVFISGFDPVGRIKGVQWYEVAFTGKQYRMLIHESTAWQDPPQKNMFDTSEPRRTLKRVTRYYFISPGGSVEVDKMKDVLNNLRGKEADTAAQYVRKERLKNNKEDYLALLKHLDSN</sequence>
<organism evidence="2 3">
    <name type="scientific">Neolewinella aquimaris</name>
    <dbReference type="NCBI Taxonomy" id="1835722"/>
    <lineage>
        <taxon>Bacteria</taxon>
        <taxon>Pseudomonadati</taxon>
        <taxon>Bacteroidota</taxon>
        <taxon>Saprospiria</taxon>
        <taxon>Saprospirales</taxon>
        <taxon>Lewinellaceae</taxon>
        <taxon>Neolewinella</taxon>
    </lineage>
</organism>
<keyword evidence="3" id="KW-1185">Reference proteome</keyword>
<protein>
    <submittedName>
        <fullName evidence="2">Uncharacterized protein</fullName>
    </submittedName>
</protein>
<keyword evidence="1" id="KW-0732">Signal</keyword>
<dbReference type="Proteomes" id="UP000576209">
    <property type="component" value="Unassembled WGS sequence"/>
</dbReference>
<feature type="chain" id="PRO_5032765753" evidence="1">
    <location>
        <begin position="22"/>
        <end position="247"/>
    </location>
</feature>
<dbReference type="RefSeq" id="WP_183496837.1">
    <property type="nucleotide sequence ID" value="NZ_JACIFF010000009.1"/>
</dbReference>
<evidence type="ECO:0000256" key="1">
    <source>
        <dbReference type="SAM" id="SignalP"/>
    </source>
</evidence>
<feature type="signal peptide" evidence="1">
    <location>
        <begin position="1"/>
        <end position="21"/>
    </location>
</feature>
<evidence type="ECO:0000313" key="2">
    <source>
        <dbReference type="EMBL" id="MBB4080605.1"/>
    </source>
</evidence>